<protein>
    <submittedName>
        <fullName evidence="8">KDO2-lipid IV(A) lauroyltransferase</fullName>
    </submittedName>
</protein>
<evidence type="ECO:0000256" key="4">
    <source>
        <dbReference type="ARBA" id="ARBA00022679"/>
    </source>
</evidence>
<gene>
    <name evidence="8" type="ORF">GA0070623_5762</name>
</gene>
<dbReference type="PANTHER" id="PTHR30606">
    <property type="entry name" value="LIPID A BIOSYNTHESIS LAUROYL ACYLTRANSFERASE"/>
    <property type="match status" value="1"/>
</dbReference>
<keyword evidence="5" id="KW-0472">Membrane</keyword>
<keyword evidence="2" id="KW-1003">Cell membrane</keyword>
<reference evidence="9" key="1">
    <citation type="submission" date="2016-06" db="EMBL/GenBank/DDBJ databases">
        <authorList>
            <person name="Varghese N."/>
            <person name="Submissions Spin"/>
        </authorList>
    </citation>
    <scope>NUCLEOTIDE SEQUENCE [LARGE SCALE GENOMIC DNA]</scope>
    <source>
        <strain evidence="9">DSM 44983</strain>
    </source>
</reference>
<sequence length="313" mass="33737">MNLTELGYVAGWRLARALPRPVVAAAFRAGADRAHRARGKGATRLRANLRRVVGPEMPEAELDALVRRGLRSYARYWMEAFRLPSLSREQILASFHLGGSELLGADVAAGRGAVVALPHAGNWDAAGAWVAATGWPITTVAERLQQEGVYQRFLAFRRSLGMEILPTHGGTRPAFDVLVDRLGAGAVVPLLADRDLSARGIEVDFFGGRTRMPAGPALLAIRTGAPLYVASLWYEPEMARAQLEGPLPVPDPDSAPLDERVRVLTQRIADCLAAGIARHPQDWHMLQRMWLDQRGSTDGGSAAPPPPASAGSV</sequence>
<keyword evidence="4 8" id="KW-0808">Transferase</keyword>
<dbReference type="PANTHER" id="PTHR30606:SF10">
    <property type="entry name" value="PHOSPHATIDYLINOSITOL MANNOSIDE ACYLTRANSFERASE"/>
    <property type="match status" value="1"/>
</dbReference>
<evidence type="ECO:0000256" key="7">
    <source>
        <dbReference type="SAM" id="MobiDB-lite"/>
    </source>
</evidence>
<dbReference type="EMBL" id="LT607752">
    <property type="protein sequence ID" value="SCG81384.1"/>
    <property type="molecule type" value="Genomic_DNA"/>
</dbReference>
<dbReference type="AlphaFoldDB" id="A0A120F713"/>
<accession>A0A120F713</accession>
<evidence type="ECO:0000313" key="8">
    <source>
        <dbReference type="EMBL" id="SCG81384.1"/>
    </source>
</evidence>
<dbReference type="GO" id="GO:0005886">
    <property type="term" value="C:plasma membrane"/>
    <property type="evidence" value="ECO:0007669"/>
    <property type="project" value="UniProtKB-SubCell"/>
</dbReference>
<keyword evidence="6" id="KW-0012">Acyltransferase</keyword>
<evidence type="ECO:0000313" key="9">
    <source>
        <dbReference type="Proteomes" id="UP000198226"/>
    </source>
</evidence>
<feature type="region of interest" description="Disordered" evidence="7">
    <location>
        <begin position="294"/>
        <end position="313"/>
    </location>
</feature>
<evidence type="ECO:0000256" key="2">
    <source>
        <dbReference type="ARBA" id="ARBA00022475"/>
    </source>
</evidence>
<evidence type="ECO:0000256" key="6">
    <source>
        <dbReference type="ARBA" id="ARBA00023315"/>
    </source>
</evidence>
<comment type="subcellular location">
    <subcellularLocation>
        <location evidence="1">Cell inner membrane</location>
    </subcellularLocation>
</comment>
<evidence type="ECO:0000256" key="1">
    <source>
        <dbReference type="ARBA" id="ARBA00004533"/>
    </source>
</evidence>
<keyword evidence="3" id="KW-0997">Cell inner membrane</keyword>
<dbReference type="CDD" id="cd07984">
    <property type="entry name" value="LPLAT_LABLAT-like"/>
    <property type="match status" value="1"/>
</dbReference>
<dbReference type="GO" id="GO:0009247">
    <property type="term" value="P:glycolipid biosynthetic process"/>
    <property type="evidence" value="ECO:0007669"/>
    <property type="project" value="UniProtKB-ARBA"/>
</dbReference>
<dbReference type="OrthoDB" id="9803456at2"/>
<dbReference type="RefSeq" id="WP_067315321.1">
    <property type="nucleotide sequence ID" value="NZ_LRMV01000267.1"/>
</dbReference>
<feature type="compositionally biased region" description="Pro residues" evidence="7">
    <location>
        <begin position="303"/>
        <end position="313"/>
    </location>
</feature>
<dbReference type="InterPro" id="IPR004960">
    <property type="entry name" value="LipA_acyltrans"/>
</dbReference>
<name>A0A120F713_9ACTN</name>
<evidence type="ECO:0000256" key="3">
    <source>
        <dbReference type="ARBA" id="ARBA00022519"/>
    </source>
</evidence>
<proteinExistence type="predicted"/>
<evidence type="ECO:0000256" key="5">
    <source>
        <dbReference type="ARBA" id="ARBA00023136"/>
    </source>
</evidence>
<dbReference type="Pfam" id="PF03279">
    <property type="entry name" value="Lip_A_acyltrans"/>
    <property type="match status" value="1"/>
</dbReference>
<dbReference type="NCBIfam" id="NF005919">
    <property type="entry name" value="PRK07920.1"/>
    <property type="match status" value="1"/>
</dbReference>
<dbReference type="Proteomes" id="UP000198226">
    <property type="component" value="Chromosome I"/>
</dbReference>
<keyword evidence="9" id="KW-1185">Reference proteome</keyword>
<organism evidence="8 9">
    <name type="scientific">Micromonospora rifamycinica</name>
    <dbReference type="NCBI Taxonomy" id="291594"/>
    <lineage>
        <taxon>Bacteria</taxon>
        <taxon>Bacillati</taxon>
        <taxon>Actinomycetota</taxon>
        <taxon>Actinomycetes</taxon>
        <taxon>Micromonosporales</taxon>
        <taxon>Micromonosporaceae</taxon>
        <taxon>Micromonospora</taxon>
    </lineage>
</organism>
<dbReference type="GO" id="GO:0016746">
    <property type="term" value="F:acyltransferase activity"/>
    <property type="evidence" value="ECO:0007669"/>
    <property type="project" value="UniProtKB-KW"/>
</dbReference>